<evidence type="ECO:0000313" key="13">
    <source>
        <dbReference type="Proteomes" id="UP000007800"/>
    </source>
</evidence>
<accession>C5KYJ8</accession>
<dbReference type="InterPro" id="IPR006109">
    <property type="entry name" value="G3P_DH_NAD-dep_C"/>
</dbReference>
<dbReference type="NCBIfam" id="TIGR03376">
    <property type="entry name" value="glycerol3P_DH"/>
    <property type="match status" value="1"/>
</dbReference>
<dbReference type="GO" id="GO:0042803">
    <property type="term" value="F:protein homodimerization activity"/>
    <property type="evidence" value="ECO:0007669"/>
    <property type="project" value="InterPro"/>
</dbReference>
<dbReference type="EMBL" id="GG677422">
    <property type="protein sequence ID" value="EER10433.1"/>
    <property type="molecule type" value="Genomic_DNA"/>
</dbReference>
<dbReference type="InterPro" id="IPR017751">
    <property type="entry name" value="G3P_DH_NAD-dep_euk"/>
</dbReference>
<dbReference type="GO" id="GO:0141152">
    <property type="term" value="F:glycerol-3-phosphate dehydrogenase (NAD+) activity"/>
    <property type="evidence" value="ECO:0007669"/>
    <property type="project" value="UniProtKB-UniRule"/>
</dbReference>
<dbReference type="InterPro" id="IPR011128">
    <property type="entry name" value="G3P_DH_NAD-dep_N"/>
</dbReference>
<keyword evidence="13" id="KW-1185">Reference proteome</keyword>
<dbReference type="RefSeq" id="XP_002778638.1">
    <property type="nucleotide sequence ID" value="XM_002778592.1"/>
</dbReference>
<evidence type="ECO:0000256" key="5">
    <source>
        <dbReference type="PIRSR" id="PIRSR000114-1"/>
    </source>
</evidence>
<dbReference type="InterPro" id="IPR008927">
    <property type="entry name" value="6-PGluconate_DH-like_C_sf"/>
</dbReference>
<dbReference type="SUPFAM" id="SSF51735">
    <property type="entry name" value="NAD(P)-binding Rossmann-fold domains"/>
    <property type="match status" value="1"/>
</dbReference>
<feature type="binding site" evidence="7">
    <location>
        <position position="117"/>
    </location>
    <ligand>
        <name>NAD(+)</name>
        <dbReference type="ChEBI" id="CHEBI:57540"/>
    </ligand>
</feature>
<dbReference type="SUPFAM" id="SSF48179">
    <property type="entry name" value="6-phosphogluconate dehydrogenase C-terminal domain-like"/>
    <property type="match status" value="1"/>
</dbReference>
<dbReference type="GeneID" id="9038307"/>
<feature type="binding site" evidence="7">
    <location>
        <position position="181"/>
    </location>
    <ligand>
        <name>NAD(+)</name>
        <dbReference type="ChEBI" id="CHEBI:57540"/>
    </ligand>
</feature>
<dbReference type="GO" id="GO:0005975">
    <property type="term" value="P:carbohydrate metabolic process"/>
    <property type="evidence" value="ECO:0007669"/>
    <property type="project" value="InterPro"/>
</dbReference>
<dbReference type="FunCoup" id="C5KYJ8">
    <property type="interactions" value="151"/>
</dbReference>
<proteinExistence type="inferred from homology"/>
<evidence type="ECO:0000259" key="10">
    <source>
        <dbReference type="Pfam" id="PF01210"/>
    </source>
</evidence>
<evidence type="ECO:0000256" key="8">
    <source>
        <dbReference type="RuleBase" id="RU000437"/>
    </source>
</evidence>
<gene>
    <name evidence="12" type="ORF">Pmar_PMAR023807</name>
</gene>
<evidence type="ECO:0000256" key="1">
    <source>
        <dbReference type="ARBA" id="ARBA00011009"/>
    </source>
</evidence>
<evidence type="ECO:0000313" key="12">
    <source>
        <dbReference type="EMBL" id="EER10433.1"/>
    </source>
</evidence>
<dbReference type="Pfam" id="PF07479">
    <property type="entry name" value="NAD_Gly3P_dh_C"/>
    <property type="match status" value="1"/>
</dbReference>
<feature type="domain" description="Glycerol-3-phosphate dehydrogenase NAD-dependent N-terminal" evidence="10">
    <location>
        <begin position="20"/>
        <end position="200"/>
    </location>
</feature>
<dbReference type="Gene3D" id="3.40.50.720">
    <property type="entry name" value="NAD(P)-binding Rossmann-like Domain"/>
    <property type="match status" value="1"/>
</dbReference>
<evidence type="ECO:0000259" key="11">
    <source>
        <dbReference type="Pfam" id="PF07479"/>
    </source>
</evidence>
<evidence type="ECO:0000256" key="7">
    <source>
        <dbReference type="PIRSR" id="PIRSR000114-3"/>
    </source>
</evidence>
<feature type="binding site" evidence="7">
    <location>
        <position position="327"/>
    </location>
    <ligand>
        <name>NAD(+)</name>
        <dbReference type="ChEBI" id="CHEBI:57540"/>
    </ligand>
</feature>
<evidence type="ECO:0000256" key="9">
    <source>
        <dbReference type="RuleBase" id="RU361243"/>
    </source>
</evidence>
<dbReference type="Proteomes" id="UP000007800">
    <property type="component" value="Unassembled WGS sequence"/>
</dbReference>
<feature type="binding site" evidence="6">
    <location>
        <begin position="296"/>
        <end position="297"/>
    </location>
    <ligand>
        <name>substrate</name>
    </ligand>
</feature>
<evidence type="ECO:0000256" key="4">
    <source>
        <dbReference type="ARBA" id="ARBA00048683"/>
    </source>
</evidence>
<dbReference type="PANTHER" id="PTHR11728">
    <property type="entry name" value="GLYCEROL-3-PHOSPHATE DEHYDROGENASE"/>
    <property type="match status" value="1"/>
</dbReference>
<feature type="binding site" evidence="7">
    <location>
        <begin position="24"/>
        <end position="29"/>
    </location>
    <ligand>
        <name>NAD(+)</name>
        <dbReference type="ChEBI" id="CHEBI:57540"/>
    </ligand>
</feature>
<dbReference type="Gene3D" id="1.10.1040.10">
    <property type="entry name" value="N-(1-d-carboxylethyl)-l-norvaline Dehydrogenase, domain 2"/>
    <property type="match status" value="1"/>
</dbReference>
<evidence type="ECO:0000256" key="2">
    <source>
        <dbReference type="ARBA" id="ARBA00023002"/>
    </source>
</evidence>
<dbReference type="GO" id="GO:0046168">
    <property type="term" value="P:glycerol-3-phosphate catabolic process"/>
    <property type="evidence" value="ECO:0007669"/>
    <property type="project" value="UniProtKB-UniRule"/>
</dbReference>
<evidence type="ECO:0000256" key="3">
    <source>
        <dbReference type="ARBA" id="ARBA00023027"/>
    </source>
</evidence>
<feature type="binding site" evidence="6">
    <location>
        <position position="140"/>
    </location>
    <ligand>
        <name>substrate</name>
    </ligand>
</feature>
<feature type="domain" description="Glycerol-3-phosphate dehydrogenase NAD-dependent C-terminal" evidence="11">
    <location>
        <begin position="221"/>
        <end position="368"/>
    </location>
</feature>
<keyword evidence="3 7" id="KW-0520">NAD</keyword>
<protein>
    <recommendedName>
        <fullName evidence="9">Glycerol-3-phosphate dehydrogenase [NAD(+)]</fullName>
        <ecNumber evidence="9">1.1.1.8</ecNumber>
    </recommendedName>
</protein>
<evidence type="ECO:0000256" key="6">
    <source>
        <dbReference type="PIRSR" id="PIRSR000114-2"/>
    </source>
</evidence>
<dbReference type="PRINTS" id="PR00077">
    <property type="entry name" value="GPDHDRGNASE"/>
</dbReference>
<dbReference type="EC" id="1.1.1.8" evidence="9"/>
<feature type="active site" description="Proton acceptor" evidence="5">
    <location>
        <position position="232"/>
    </location>
</feature>
<dbReference type="InterPro" id="IPR013328">
    <property type="entry name" value="6PGD_dom2"/>
</dbReference>
<dbReference type="PROSITE" id="PS00957">
    <property type="entry name" value="NAD_G3PDH"/>
    <property type="match status" value="1"/>
</dbReference>
<dbReference type="InterPro" id="IPR036291">
    <property type="entry name" value="NAD(P)-bd_dom_sf"/>
</dbReference>
<name>C5KYJ8_PERM5</name>
<comment type="catalytic activity">
    <reaction evidence="4 9">
        <text>sn-glycerol 3-phosphate + NAD(+) = dihydroxyacetone phosphate + NADH + H(+)</text>
        <dbReference type="Rhea" id="RHEA:11092"/>
        <dbReference type="ChEBI" id="CHEBI:15378"/>
        <dbReference type="ChEBI" id="CHEBI:57540"/>
        <dbReference type="ChEBI" id="CHEBI:57597"/>
        <dbReference type="ChEBI" id="CHEBI:57642"/>
        <dbReference type="ChEBI" id="CHEBI:57945"/>
        <dbReference type="EC" id="1.1.1.8"/>
    </reaction>
</comment>
<comment type="similarity">
    <text evidence="1 8">Belongs to the NAD-dependent glycerol-3-phosphate dehydrogenase family.</text>
</comment>
<dbReference type="PIRSF" id="PIRSF000114">
    <property type="entry name" value="Glycerol-3-P_dh"/>
    <property type="match status" value="1"/>
</dbReference>
<dbReference type="FunFam" id="1.10.1040.10:FF:000004">
    <property type="entry name" value="Glycerol-3-phosphate dehydrogenase [NAD(+)]"/>
    <property type="match status" value="1"/>
</dbReference>
<feature type="binding site" evidence="7">
    <location>
        <position position="296"/>
    </location>
    <ligand>
        <name>NAD(+)</name>
        <dbReference type="ChEBI" id="CHEBI:57540"/>
    </ligand>
</feature>
<dbReference type="InterPro" id="IPR006168">
    <property type="entry name" value="G3P_DH_NAD-dep"/>
</dbReference>
<sequence>MFSSHSRSISPEPSRYPRRVTVIGSGNWGSTVSRLVAIRATRDGNKYYDEEVRMWVFDEEVDYKGEKRSLVDVINTHHENVKYLPGITLPDNVVAKADLKEAVVGADILIFVLPHQFLPKVLSQIRDSVRDDAIAVSLIKGGFDRELQSDGSSKIVLCSDLISDALPQLRTVAVLMGGNLAIEVARDQFCEATLGCFDRKSAWILQNLFDSEMFSVNHVRDVQGVEMCGALKNIVAIGAGFCDGLGLGMNSKSAVLRIGLEEMRKIIKFIYPDVPDQTFFESCGVGDLITTCFGGRNRRCAEAFARADGKKSWEDIESELLGGQKLQGTLTLLEIVDVLGDAPIKKELPLFAAIYRCAFKGAELEEFVKNLNTKQMHPGHAYLVNPYEVKK</sequence>
<keyword evidence="2 8" id="KW-0560">Oxidoreductase</keyword>
<feature type="binding site" evidence="7">
    <location>
        <position position="57"/>
    </location>
    <ligand>
        <name>NAD(+)</name>
        <dbReference type="ChEBI" id="CHEBI:57540"/>
    </ligand>
</feature>
<reference evidence="12 13" key="1">
    <citation type="submission" date="2008-07" db="EMBL/GenBank/DDBJ databases">
        <authorList>
            <person name="El-Sayed N."/>
            <person name="Caler E."/>
            <person name="Inman J."/>
            <person name="Amedeo P."/>
            <person name="Hass B."/>
            <person name="Wortman J."/>
        </authorList>
    </citation>
    <scope>NUCLEOTIDE SEQUENCE [LARGE SCALE GENOMIC DNA]</scope>
    <source>
        <strain evidence="13">ATCC 50983 / TXsc</strain>
    </source>
</reference>
<dbReference type="Pfam" id="PF01210">
    <property type="entry name" value="NAD_Gly3P_dh_N"/>
    <property type="match status" value="1"/>
</dbReference>
<dbReference type="InParanoid" id="C5KYJ8"/>
<dbReference type="OMA" id="NRMFGNM"/>
<dbReference type="PANTHER" id="PTHR11728:SF8">
    <property type="entry name" value="GLYCEROL-3-PHOSPHATE DEHYDROGENASE [NAD(+)]-RELATED"/>
    <property type="match status" value="1"/>
</dbReference>
<dbReference type="GO" id="GO:0005829">
    <property type="term" value="C:cytosol"/>
    <property type="evidence" value="ECO:0007669"/>
    <property type="project" value="TreeGrafter"/>
</dbReference>
<organism evidence="13">
    <name type="scientific">Perkinsus marinus (strain ATCC 50983 / TXsc)</name>
    <dbReference type="NCBI Taxonomy" id="423536"/>
    <lineage>
        <taxon>Eukaryota</taxon>
        <taxon>Sar</taxon>
        <taxon>Alveolata</taxon>
        <taxon>Perkinsozoa</taxon>
        <taxon>Perkinsea</taxon>
        <taxon>Perkinsida</taxon>
        <taxon>Perkinsidae</taxon>
        <taxon>Perkinsus</taxon>
    </lineage>
</organism>
<dbReference type="AlphaFoldDB" id="C5KYJ8"/>
<dbReference type="GO" id="GO:0051287">
    <property type="term" value="F:NAD binding"/>
    <property type="evidence" value="ECO:0007669"/>
    <property type="project" value="UniProtKB-UniRule"/>
</dbReference>
<feature type="binding site" evidence="7">
    <location>
        <position position="325"/>
    </location>
    <ligand>
        <name>NAD(+)</name>
        <dbReference type="ChEBI" id="CHEBI:57540"/>
    </ligand>
</feature>
<dbReference type="OrthoDB" id="10263760at2759"/>